<dbReference type="EMBL" id="JMQM01000001">
    <property type="protein sequence ID" value="KFB11147.1"/>
    <property type="molecule type" value="Genomic_DNA"/>
</dbReference>
<keyword evidence="3 4" id="KW-0418">Kinase</keyword>
<gene>
    <name evidence="6" type="ORF">EL18_02192</name>
</gene>
<dbReference type="PRINTS" id="PR00990">
    <property type="entry name" value="RIBOKINASE"/>
</dbReference>
<feature type="domain" description="Carbohydrate kinase PfkB" evidence="5">
    <location>
        <begin position="3"/>
        <end position="277"/>
    </location>
</feature>
<evidence type="ECO:0000256" key="4">
    <source>
        <dbReference type="RuleBase" id="RU003704"/>
    </source>
</evidence>
<dbReference type="eggNOG" id="COG0524">
    <property type="taxonomic scope" value="Bacteria"/>
</dbReference>
<keyword evidence="7" id="KW-1185">Reference proteome</keyword>
<name>A0A084UDW1_9HYPH</name>
<dbReference type="GO" id="GO:0016301">
    <property type="term" value="F:kinase activity"/>
    <property type="evidence" value="ECO:0007669"/>
    <property type="project" value="UniProtKB-KW"/>
</dbReference>
<dbReference type="GO" id="GO:0005829">
    <property type="term" value="C:cytosol"/>
    <property type="evidence" value="ECO:0007669"/>
    <property type="project" value="TreeGrafter"/>
</dbReference>
<dbReference type="PANTHER" id="PTHR10584:SF157">
    <property type="entry name" value="SULFOFRUCTOSE KINASE"/>
    <property type="match status" value="1"/>
</dbReference>
<evidence type="ECO:0000256" key="3">
    <source>
        <dbReference type="ARBA" id="ARBA00022777"/>
    </source>
</evidence>
<dbReference type="PANTHER" id="PTHR10584">
    <property type="entry name" value="SUGAR KINASE"/>
    <property type="match status" value="1"/>
</dbReference>
<protein>
    <submittedName>
        <fullName evidence="6">PfkB domain-containing protein</fullName>
    </submittedName>
</protein>
<dbReference type="PATRIC" id="fig|472175.3.peg.2181"/>
<dbReference type="GO" id="GO:0006796">
    <property type="term" value="P:phosphate-containing compound metabolic process"/>
    <property type="evidence" value="ECO:0007669"/>
    <property type="project" value="UniProtKB-ARBA"/>
</dbReference>
<accession>A0A084UDW1</accession>
<dbReference type="InterPro" id="IPR011611">
    <property type="entry name" value="PfkB_dom"/>
</dbReference>
<keyword evidence="2 4" id="KW-0808">Transferase</keyword>
<dbReference type="InterPro" id="IPR002173">
    <property type="entry name" value="Carboh/pur_kinase_PfkB_CS"/>
</dbReference>
<sequence length="301" mass="31242">MARVLTLGMAVLDHVFHLGAFPREGEKYRADAYRTQIGGPATMAALAVRRLGGGASLCARLGDDANSHAIMAELEKAGVDWSPSVIMPGAVAPVSSVYVDEDGERQIVNFRGEGLAVTAAMLGDHQLDGVDAVLVDPRWPEGAERLVSLARKRGIPAVVDAESDLEALDGAMAGATHIAFSTQGLKSFSGEEDVVAGLRYCASRYAAWAGVTHGEKGVIYLDEGAVSHVAAFAVRAVDTLGAGDVWHGAFTLGLAEGRSVFQAVRFANAAAALKCRNGTGPDALPGREETLAMMTGGGAPN</sequence>
<dbReference type="Proteomes" id="UP000053675">
    <property type="component" value="Unassembled WGS sequence"/>
</dbReference>
<evidence type="ECO:0000313" key="7">
    <source>
        <dbReference type="Proteomes" id="UP000053675"/>
    </source>
</evidence>
<dbReference type="SUPFAM" id="SSF53613">
    <property type="entry name" value="Ribokinase-like"/>
    <property type="match status" value="1"/>
</dbReference>
<dbReference type="AlphaFoldDB" id="A0A084UDW1"/>
<dbReference type="InterPro" id="IPR002139">
    <property type="entry name" value="Ribo/fructo_kinase"/>
</dbReference>
<dbReference type="OrthoDB" id="9795789at2"/>
<dbReference type="InterPro" id="IPR029056">
    <property type="entry name" value="Ribokinase-like"/>
</dbReference>
<reference evidence="6 7" key="1">
    <citation type="submission" date="2014-05" db="EMBL/GenBank/DDBJ databases">
        <title>Draft Genome Sequence of Nitratireductor basaltis Strain UMTGB225, A Marine Bacterium Isolated from Green Barrel Tunicate.</title>
        <authorList>
            <person name="Gan H.Y."/>
        </authorList>
    </citation>
    <scope>NUCLEOTIDE SEQUENCE [LARGE SCALE GENOMIC DNA]</scope>
    <source>
        <strain evidence="6 7">UMTGB225</strain>
    </source>
</reference>
<evidence type="ECO:0000256" key="1">
    <source>
        <dbReference type="ARBA" id="ARBA00010688"/>
    </source>
</evidence>
<evidence type="ECO:0000313" key="6">
    <source>
        <dbReference type="EMBL" id="KFB11147.1"/>
    </source>
</evidence>
<dbReference type="PROSITE" id="PS00584">
    <property type="entry name" value="PFKB_KINASES_2"/>
    <property type="match status" value="1"/>
</dbReference>
<comment type="caution">
    <text evidence="6">The sequence shown here is derived from an EMBL/GenBank/DDBJ whole genome shotgun (WGS) entry which is preliminary data.</text>
</comment>
<dbReference type="STRING" id="472175.EL18_02192"/>
<evidence type="ECO:0000256" key="2">
    <source>
        <dbReference type="ARBA" id="ARBA00022679"/>
    </source>
</evidence>
<proteinExistence type="inferred from homology"/>
<comment type="similarity">
    <text evidence="1 4">Belongs to the carbohydrate kinase PfkB family.</text>
</comment>
<dbReference type="Pfam" id="PF00294">
    <property type="entry name" value="PfkB"/>
    <property type="match status" value="1"/>
</dbReference>
<evidence type="ECO:0000259" key="5">
    <source>
        <dbReference type="Pfam" id="PF00294"/>
    </source>
</evidence>
<dbReference type="RefSeq" id="WP_036482752.1">
    <property type="nucleotide sequence ID" value="NZ_JMQM01000001.1"/>
</dbReference>
<organism evidence="6 7">
    <name type="scientific">Nitratireductor basaltis</name>
    <dbReference type="NCBI Taxonomy" id="472175"/>
    <lineage>
        <taxon>Bacteria</taxon>
        <taxon>Pseudomonadati</taxon>
        <taxon>Pseudomonadota</taxon>
        <taxon>Alphaproteobacteria</taxon>
        <taxon>Hyphomicrobiales</taxon>
        <taxon>Phyllobacteriaceae</taxon>
        <taxon>Nitratireductor</taxon>
    </lineage>
</organism>
<dbReference type="Gene3D" id="3.40.1190.20">
    <property type="match status" value="1"/>
</dbReference>